<dbReference type="HOGENOM" id="CLU_100221_0_0_9"/>
<dbReference type="OrthoDB" id="2404609at2"/>
<evidence type="ECO:0000256" key="4">
    <source>
        <dbReference type="ARBA" id="ARBA00023125"/>
    </source>
</evidence>
<accession>A0A0H2VHW7</accession>
<feature type="domain" description="Transcriptional regulator SarA/SarZ/Rot-like helix-turn-helix" evidence="7">
    <location>
        <begin position="143"/>
        <end position="225"/>
    </location>
</feature>
<keyword evidence="2" id="KW-0963">Cytoplasm</keyword>
<dbReference type="InterPro" id="IPR036390">
    <property type="entry name" value="WH_DNA-bd_sf"/>
</dbReference>
<dbReference type="InterPro" id="IPR010166">
    <property type="entry name" value="SarA/Rot_dom"/>
</dbReference>
<dbReference type="InterPro" id="IPR039422">
    <property type="entry name" value="MarR/SlyA-like"/>
</dbReference>
<dbReference type="InterPro" id="IPR055166">
    <property type="entry name" value="Transc_reg_Sar_Rot_HTH"/>
</dbReference>
<dbReference type="PANTHER" id="PTHR33164">
    <property type="entry name" value="TRANSCRIPTIONAL REGULATOR, MARR FAMILY"/>
    <property type="match status" value="1"/>
</dbReference>
<dbReference type="EMBL" id="AE015929">
    <property type="protein sequence ID" value="AAO05511.1"/>
    <property type="molecule type" value="Genomic_DNA"/>
</dbReference>
<dbReference type="Proteomes" id="UP000001411">
    <property type="component" value="Chromosome"/>
</dbReference>
<comment type="similarity">
    <text evidence="6">Belongs to the SarA family.</text>
</comment>
<evidence type="ECO:0000313" key="9">
    <source>
        <dbReference type="Proteomes" id="UP000001411"/>
    </source>
</evidence>
<keyword evidence="3" id="KW-0805">Transcription regulation</keyword>
<evidence type="ECO:0000313" key="8">
    <source>
        <dbReference type="EMBL" id="AAO05511.1"/>
    </source>
</evidence>
<reference evidence="8 9" key="1">
    <citation type="journal article" date="2003" name="Mol. Microbiol.">
        <title>Genome-based analysis of virulence genes in a non-biofilm-forming Staphylococcus epidermidis strain (ATCC 12228).</title>
        <authorList>
            <person name="Zhang Y.Q."/>
            <person name="Ren S.X."/>
            <person name="Li H.L."/>
            <person name="Wang Y.X."/>
            <person name="Fu G."/>
            <person name="Yang J."/>
            <person name="Qin Z.Q."/>
            <person name="Miao Y.G."/>
            <person name="Wang W.Y."/>
            <person name="Chen R.S."/>
            <person name="Shen Y."/>
            <person name="Chen Z."/>
            <person name="Yuan Z.H."/>
            <person name="Zhao G.P."/>
            <person name="Qu D."/>
            <person name="Danchin A."/>
            <person name="Wen Y.M."/>
        </authorList>
    </citation>
    <scope>NUCLEOTIDE SEQUENCE [LARGE SCALE GENOMIC DNA]</scope>
    <source>
        <strain evidence="9">ATCC 12228 / FDA PCI 1200</strain>
    </source>
</reference>
<gene>
    <name evidence="8" type="ordered locus">SE_1870</name>
</gene>
<dbReference type="Pfam" id="PF22381">
    <property type="entry name" value="Staph_reg_Sar_Rot"/>
    <property type="match status" value="2"/>
</dbReference>
<proteinExistence type="inferred from homology"/>
<dbReference type="GO" id="GO:0003677">
    <property type="term" value="F:DNA binding"/>
    <property type="evidence" value="ECO:0007669"/>
    <property type="project" value="UniProtKB-KW"/>
</dbReference>
<dbReference type="eggNOG" id="COG1846">
    <property type="taxonomic scope" value="Bacteria"/>
</dbReference>
<evidence type="ECO:0000256" key="6">
    <source>
        <dbReference type="ARBA" id="ARBA00038100"/>
    </source>
</evidence>
<dbReference type="RefSeq" id="WP_002438479.1">
    <property type="nucleotide sequence ID" value="NC_004461.1"/>
</dbReference>
<evidence type="ECO:0000256" key="2">
    <source>
        <dbReference type="ARBA" id="ARBA00022490"/>
    </source>
</evidence>
<dbReference type="InterPro" id="IPR036388">
    <property type="entry name" value="WH-like_DNA-bd_sf"/>
</dbReference>
<protein>
    <recommendedName>
        <fullName evidence="7">Transcriptional regulator SarA/SarZ/Rot-like helix-turn-helix domain-containing protein</fullName>
    </recommendedName>
</protein>
<evidence type="ECO:0000256" key="3">
    <source>
        <dbReference type="ARBA" id="ARBA00023015"/>
    </source>
</evidence>
<dbReference type="PATRIC" id="fig|176280.10.peg.1827"/>
<dbReference type="GO" id="GO:0003700">
    <property type="term" value="F:DNA-binding transcription factor activity"/>
    <property type="evidence" value="ECO:0007669"/>
    <property type="project" value="InterPro"/>
</dbReference>
<feature type="domain" description="Transcriptional regulator SarA/SarZ/Rot-like helix-turn-helix" evidence="7">
    <location>
        <begin position="20"/>
        <end position="106"/>
    </location>
</feature>
<dbReference type="AlphaFoldDB" id="A0A0H2VHW7"/>
<dbReference type="Gene3D" id="1.10.10.10">
    <property type="entry name" value="Winged helix-like DNA-binding domain superfamily/Winged helix DNA-binding domain"/>
    <property type="match status" value="2"/>
</dbReference>
<organism evidence="8 9">
    <name type="scientific">Staphylococcus epidermidis (strain ATCC 12228 / FDA PCI 1200)</name>
    <dbReference type="NCBI Taxonomy" id="176280"/>
    <lineage>
        <taxon>Bacteria</taxon>
        <taxon>Bacillati</taxon>
        <taxon>Bacillota</taxon>
        <taxon>Bacilli</taxon>
        <taxon>Bacillales</taxon>
        <taxon>Staphylococcaceae</taxon>
        <taxon>Staphylococcus</taxon>
    </lineage>
</organism>
<dbReference type="NCBIfam" id="TIGR01889">
    <property type="entry name" value="Staph_reg_Sar"/>
    <property type="match status" value="2"/>
</dbReference>
<dbReference type="GeneID" id="50018029"/>
<dbReference type="KEGG" id="sep:SE_1870"/>
<keyword evidence="4" id="KW-0238">DNA-binding</keyword>
<evidence type="ECO:0000256" key="5">
    <source>
        <dbReference type="ARBA" id="ARBA00023163"/>
    </source>
</evidence>
<name>A0A0H2VHW7_STAES</name>
<evidence type="ECO:0000256" key="1">
    <source>
        <dbReference type="ARBA" id="ARBA00004496"/>
    </source>
</evidence>
<keyword evidence="5" id="KW-0804">Transcription</keyword>
<dbReference type="PANTHER" id="PTHR33164:SF5">
    <property type="entry name" value="ORGANIC HYDROPEROXIDE RESISTANCE TRANSCRIPTIONAL REGULATOR"/>
    <property type="match status" value="1"/>
</dbReference>
<dbReference type="GO" id="GO:0005737">
    <property type="term" value="C:cytoplasm"/>
    <property type="evidence" value="ECO:0007669"/>
    <property type="project" value="UniProtKB-SubCell"/>
</dbReference>
<sequence>MQQQKIKRFLAHFVLDHVTIEYLKYGHQLTIEQLKLLIFILHFTENHKEDLSLNMIIFYKNYQKNQLLKSITHLYEFNWISKKRHPYDQRRLVITLTQNQCSKITQLIEELEHFLEVKSTLINEINHSTLLSYYLKCHSQFRVIEQSCTSQHLTLEELYLLGLLIISDNKTTFKSIKVHALKGIIAMGPIIKTLQSKGYLIKSRSRDDERYIVLTLRKEKVNVIQSEIEECYNKLEQGIQHV</sequence>
<evidence type="ECO:0000259" key="7">
    <source>
        <dbReference type="Pfam" id="PF22381"/>
    </source>
</evidence>
<dbReference type="GO" id="GO:0006950">
    <property type="term" value="P:response to stress"/>
    <property type="evidence" value="ECO:0007669"/>
    <property type="project" value="TreeGrafter"/>
</dbReference>
<dbReference type="SUPFAM" id="SSF46785">
    <property type="entry name" value="Winged helix' DNA-binding domain"/>
    <property type="match status" value="2"/>
</dbReference>
<comment type="subcellular location">
    <subcellularLocation>
        <location evidence="1">Cytoplasm</location>
    </subcellularLocation>
</comment>